<evidence type="ECO:0000313" key="1">
    <source>
        <dbReference type="EMBL" id="KDR41688.1"/>
    </source>
</evidence>
<keyword evidence="2" id="KW-1185">Reference proteome</keyword>
<protein>
    <submittedName>
        <fullName evidence="1">Lipoprotein</fullName>
    </submittedName>
</protein>
<dbReference type="Gene3D" id="1.20.140.160">
    <property type="match status" value="1"/>
</dbReference>
<reference evidence="1 2" key="1">
    <citation type="submission" date="2014-03" db="EMBL/GenBank/DDBJ databases">
        <title>Draft Genome Sequences of Four Burkholderia Strains.</title>
        <authorList>
            <person name="Liu X.Y."/>
            <person name="Li C.X."/>
            <person name="Xu J.H."/>
        </authorList>
    </citation>
    <scope>NUCLEOTIDE SEQUENCE [LARGE SCALE GENOMIC DNA]</scope>
    <source>
        <strain evidence="1 2">DSM 50014</strain>
    </source>
</reference>
<dbReference type="SUPFAM" id="SSF88659">
    <property type="entry name" value="Sigma3 and sigma4 domains of RNA polymerase sigma factors"/>
    <property type="match status" value="1"/>
</dbReference>
<dbReference type="AlphaFoldDB" id="A0A069PLZ7"/>
<sequence length="155" mass="16685">MNAGSNPAVLRALVARVWAFAYWATEDAPLAEAMLANACRAGIEAVLSVSERETLVRMLAAAHGVLRSGGACESYERTGRVARGSSVAPTDTQTRMLFEFRLLAPLERATLLLSEVDDLTCEETARVLGVSADLARLAHVAVRLKLGRAFSERGR</sequence>
<comment type="caution">
    <text evidence="1">The sequence shown here is derived from an EMBL/GenBank/DDBJ whole genome shotgun (WGS) entry which is preliminary data.</text>
</comment>
<dbReference type="EMBL" id="JFHC01000024">
    <property type="protein sequence ID" value="KDR41688.1"/>
    <property type="molecule type" value="Genomic_DNA"/>
</dbReference>
<name>A0A069PLZ7_9BURK</name>
<dbReference type="Proteomes" id="UP000027466">
    <property type="component" value="Unassembled WGS sequence"/>
</dbReference>
<dbReference type="RefSeq" id="WP_129572241.1">
    <property type="nucleotide sequence ID" value="NZ_CADFFX010000005.1"/>
</dbReference>
<gene>
    <name evidence="1" type="ORF">BG61_15485</name>
</gene>
<accession>A0A069PLZ7</accession>
<keyword evidence="1" id="KW-0449">Lipoprotein</keyword>
<evidence type="ECO:0000313" key="2">
    <source>
        <dbReference type="Proteomes" id="UP000027466"/>
    </source>
</evidence>
<proteinExistence type="predicted"/>
<dbReference type="InterPro" id="IPR013324">
    <property type="entry name" value="RNA_pol_sigma_r3/r4-like"/>
</dbReference>
<organism evidence="1 2">
    <name type="scientific">Caballeronia glathei</name>
    <dbReference type="NCBI Taxonomy" id="60547"/>
    <lineage>
        <taxon>Bacteria</taxon>
        <taxon>Pseudomonadati</taxon>
        <taxon>Pseudomonadota</taxon>
        <taxon>Betaproteobacteria</taxon>
        <taxon>Burkholderiales</taxon>
        <taxon>Burkholderiaceae</taxon>
        <taxon>Caballeronia</taxon>
    </lineage>
</organism>